<evidence type="ECO:0000259" key="1">
    <source>
        <dbReference type="Pfam" id="PF00144"/>
    </source>
</evidence>
<reference evidence="2 3" key="1">
    <citation type="submission" date="2020-04" db="EMBL/GenBank/DDBJ databases">
        <title>Knoellia sp. isolate from air conditioner.</title>
        <authorList>
            <person name="Chea S."/>
            <person name="Kim D.-U."/>
        </authorList>
    </citation>
    <scope>NUCLEOTIDE SEQUENCE [LARGE SCALE GENOMIC DNA]</scope>
    <source>
        <strain evidence="2 3">DB2414S</strain>
    </source>
</reference>
<dbReference type="PANTHER" id="PTHR43283:SF7">
    <property type="entry name" value="BETA-LACTAMASE-RELATED DOMAIN-CONTAINING PROTEIN"/>
    <property type="match status" value="1"/>
</dbReference>
<dbReference type="PANTHER" id="PTHR43283">
    <property type="entry name" value="BETA-LACTAMASE-RELATED"/>
    <property type="match status" value="1"/>
</dbReference>
<dbReference type="InterPro" id="IPR001466">
    <property type="entry name" value="Beta-lactam-related"/>
</dbReference>
<evidence type="ECO:0000313" key="2">
    <source>
        <dbReference type="EMBL" id="NNM46529.1"/>
    </source>
</evidence>
<dbReference type="Pfam" id="PF00144">
    <property type="entry name" value="Beta-lactamase"/>
    <property type="match status" value="1"/>
</dbReference>
<accession>A0A849HH45</accession>
<dbReference type="InterPro" id="IPR012338">
    <property type="entry name" value="Beta-lactam/transpept-like"/>
</dbReference>
<keyword evidence="2" id="KW-0378">Hydrolase</keyword>
<dbReference type="AlphaFoldDB" id="A0A849HH45"/>
<evidence type="ECO:0000313" key="3">
    <source>
        <dbReference type="Proteomes" id="UP000588586"/>
    </source>
</evidence>
<dbReference type="GO" id="GO:0016787">
    <property type="term" value="F:hydrolase activity"/>
    <property type="evidence" value="ECO:0007669"/>
    <property type="project" value="UniProtKB-KW"/>
</dbReference>
<keyword evidence="3" id="KW-1185">Reference proteome</keyword>
<dbReference type="InterPro" id="IPR050789">
    <property type="entry name" value="Diverse_Enzym_Activities"/>
</dbReference>
<dbReference type="EMBL" id="JABEPQ010000002">
    <property type="protein sequence ID" value="NNM46529.1"/>
    <property type="molecule type" value="Genomic_DNA"/>
</dbReference>
<dbReference type="Proteomes" id="UP000588586">
    <property type="component" value="Unassembled WGS sequence"/>
</dbReference>
<feature type="domain" description="Beta-lactamase-related" evidence="1">
    <location>
        <begin position="37"/>
        <end position="311"/>
    </location>
</feature>
<organism evidence="2 3">
    <name type="scientific">Knoellia koreensis</name>
    <dbReference type="NCBI Taxonomy" id="2730921"/>
    <lineage>
        <taxon>Bacteria</taxon>
        <taxon>Bacillati</taxon>
        <taxon>Actinomycetota</taxon>
        <taxon>Actinomycetes</taxon>
        <taxon>Micrococcales</taxon>
        <taxon>Intrasporangiaceae</taxon>
        <taxon>Knoellia</taxon>
    </lineage>
</organism>
<sequence length="483" mass="52003">MASLLPTSAPSAQDVDARGVLDFLDALERDGHDPHSIVLSRHGQVISRGWWAPYSPNRIQLLYSLSKSFAATAVGLLVDEGRVSLDTPVFDLIPSGSLPADVTIPERYRRLTLGQCLQMATGHDTEAWLPGPNQAAYLPSSDGTDPVLTAILAHEPEHEPGSAWAYNQVATYLVAAAVRGVTGGSLLDLLRPRLLARLDPDSPDAARWHVTATGRELGFSGLHLGTDAVHALAQTYLDRGRWQGEQLLSEDWVTTATTPTDLPNREEAPNPDWTHGYGCSFWGARLGYRGDGAYGQFAIVLPEQDIALAITEETTDMQGVLDLVWEHLVPAVDRPGSADDDAELARRLESLAVPMPGGSADGPLRASWTRSPDSTVADRYAAAELTADARGWSLALEGTDDPIAIGHGQWTESALVVGDAMLPVVAAGGWQGEEFVAQLRLVELPHRLLLRGRPDGSMTLDWHEVPLYGTDPIALAVRTAEKA</sequence>
<name>A0A849HH45_9MICO</name>
<dbReference type="SUPFAM" id="SSF56601">
    <property type="entry name" value="beta-lactamase/transpeptidase-like"/>
    <property type="match status" value="1"/>
</dbReference>
<proteinExistence type="predicted"/>
<comment type="caution">
    <text evidence="2">The sequence shown here is derived from an EMBL/GenBank/DDBJ whole genome shotgun (WGS) entry which is preliminary data.</text>
</comment>
<dbReference type="Gene3D" id="3.40.710.10">
    <property type="entry name" value="DD-peptidase/beta-lactamase superfamily"/>
    <property type="match status" value="1"/>
</dbReference>
<protein>
    <submittedName>
        <fullName evidence="2">Serine hydrolase</fullName>
    </submittedName>
</protein>
<gene>
    <name evidence="2" type="ORF">HJG52_10990</name>
</gene>
<dbReference type="RefSeq" id="WP_171243624.1">
    <property type="nucleotide sequence ID" value="NZ_JABEPQ010000002.1"/>
</dbReference>